<evidence type="ECO:0000256" key="6">
    <source>
        <dbReference type="ARBA" id="ARBA00023136"/>
    </source>
</evidence>
<dbReference type="Gene3D" id="1.20.1250.20">
    <property type="entry name" value="MFS general substrate transporter like domains"/>
    <property type="match status" value="1"/>
</dbReference>
<name>A0A538U996_UNCEI</name>
<dbReference type="PANTHER" id="PTHR23513">
    <property type="entry name" value="INTEGRAL MEMBRANE EFFLUX PROTEIN-RELATED"/>
    <property type="match status" value="1"/>
</dbReference>
<accession>A0A538U996</accession>
<dbReference type="AlphaFoldDB" id="A0A538U996"/>
<keyword evidence="2" id="KW-0813">Transport</keyword>
<keyword evidence="6 7" id="KW-0472">Membrane</keyword>
<evidence type="ECO:0000256" key="2">
    <source>
        <dbReference type="ARBA" id="ARBA00022448"/>
    </source>
</evidence>
<keyword evidence="4 7" id="KW-0812">Transmembrane</keyword>
<dbReference type="PANTHER" id="PTHR23513:SF9">
    <property type="entry name" value="ENTEROBACTIN EXPORTER ENTS"/>
    <property type="match status" value="1"/>
</dbReference>
<evidence type="ECO:0000256" key="7">
    <source>
        <dbReference type="SAM" id="Phobius"/>
    </source>
</evidence>
<keyword evidence="5 7" id="KW-1133">Transmembrane helix</keyword>
<keyword evidence="3" id="KW-1003">Cell membrane</keyword>
<feature type="transmembrane region" description="Helical" evidence="7">
    <location>
        <begin position="88"/>
        <end position="109"/>
    </location>
</feature>
<dbReference type="InterPro" id="IPR036259">
    <property type="entry name" value="MFS_trans_sf"/>
</dbReference>
<dbReference type="InterPro" id="IPR010290">
    <property type="entry name" value="TM_effector"/>
</dbReference>
<protein>
    <submittedName>
        <fullName evidence="8">MFS transporter</fullName>
    </submittedName>
</protein>
<gene>
    <name evidence="8" type="ORF">E6K80_02780</name>
</gene>
<evidence type="ECO:0000256" key="5">
    <source>
        <dbReference type="ARBA" id="ARBA00022989"/>
    </source>
</evidence>
<organism evidence="8 9">
    <name type="scientific">Eiseniibacteriota bacterium</name>
    <dbReference type="NCBI Taxonomy" id="2212470"/>
    <lineage>
        <taxon>Bacteria</taxon>
        <taxon>Candidatus Eiseniibacteriota</taxon>
    </lineage>
</organism>
<sequence>MACSPRLRGSDGAATVVFGISRNFTLTFVCLALTGATDTISMVIRNVIRQLNTPDSMRGRMTGVNMAFFMGGPWLGELEAGLVAQAFGAPWSVVSGGVACVAATAWVAWRTPALRRYRRDTPVLAG</sequence>
<proteinExistence type="predicted"/>
<feature type="transmembrane region" description="Helical" evidence="7">
    <location>
        <begin position="24"/>
        <end position="48"/>
    </location>
</feature>
<evidence type="ECO:0000256" key="3">
    <source>
        <dbReference type="ARBA" id="ARBA00022475"/>
    </source>
</evidence>
<reference evidence="8 9" key="1">
    <citation type="journal article" date="2019" name="Nat. Microbiol.">
        <title>Mediterranean grassland soil C-N compound turnover is dependent on rainfall and depth, and is mediated by genomically divergent microorganisms.</title>
        <authorList>
            <person name="Diamond S."/>
            <person name="Andeer P.F."/>
            <person name="Li Z."/>
            <person name="Crits-Christoph A."/>
            <person name="Burstein D."/>
            <person name="Anantharaman K."/>
            <person name="Lane K.R."/>
            <person name="Thomas B.C."/>
            <person name="Pan C."/>
            <person name="Northen T.R."/>
            <person name="Banfield J.F."/>
        </authorList>
    </citation>
    <scope>NUCLEOTIDE SEQUENCE [LARGE SCALE GENOMIC DNA]</scope>
    <source>
        <strain evidence="8">WS_10</strain>
    </source>
</reference>
<dbReference type="EMBL" id="VBPA01000060">
    <property type="protein sequence ID" value="TMQ72427.1"/>
    <property type="molecule type" value="Genomic_DNA"/>
</dbReference>
<dbReference type="GO" id="GO:0005886">
    <property type="term" value="C:plasma membrane"/>
    <property type="evidence" value="ECO:0007669"/>
    <property type="project" value="UniProtKB-SubCell"/>
</dbReference>
<evidence type="ECO:0000256" key="1">
    <source>
        <dbReference type="ARBA" id="ARBA00004651"/>
    </source>
</evidence>
<evidence type="ECO:0000313" key="8">
    <source>
        <dbReference type="EMBL" id="TMQ72427.1"/>
    </source>
</evidence>
<dbReference type="Proteomes" id="UP000319836">
    <property type="component" value="Unassembled WGS sequence"/>
</dbReference>
<evidence type="ECO:0000313" key="9">
    <source>
        <dbReference type="Proteomes" id="UP000319836"/>
    </source>
</evidence>
<evidence type="ECO:0000256" key="4">
    <source>
        <dbReference type="ARBA" id="ARBA00022692"/>
    </source>
</evidence>
<dbReference type="SUPFAM" id="SSF103473">
    <property type="entry name" value="MFS general substrate transporter"/>
    <property type="match status" value="1"/>
</dbReference>
<comment type="caution">
    <text evidence="8">The sequence shown here is derived from an EMBL/GenBank/DDBJ whole genome shotgun (WGS) entry which is preliminary data.</text>
</comment>
<comment type="subcellular location">
    <subcellularLocation>
        <location evidence="1">Cell membrane</location>
        <topology evidence="1">Multi-pass membrane protein</topology>
    </subcellularLocation>
</comment>
<dbReference type="Pfam" id="PF05977">
    <property type="entry name" value="MFS_3"/>
    <property type="match status" value="1"/>
</dbReference>